<dbReference type="EC" id="4.2.99.20" evidence="2"/>
<evidence type="ECO:0000313" key="2">
    <source>
        <dbReference type="EMBL" id="MBA2113938.1"/>
    </source>
</evidence>
<sequence>MKLTVSTTIRLTGDVMTRLLLVLMGILIVPSMGVSQDTKLSFDKRLTDYEYPFEASIHQFSSQRHDLEMAYMYLPASDKSKPVVTLLHGKNFTGAYWEDTAKWLRGQGYGVLIPDQIGFGKSSKPKDYQYSFAALASNTKGLLSSLKIDETIVVGHSMGGMLASRFALLYPHATERLVLVNPIGLENYLQYVQYKDADFFYHNELNQSPEKIVSYQKKNYYDGEWNDDFALLTQPLVGWVQGPDWKDIAYVNALTYDMIFTQPVVEEFKDFQVPVCLILGTRDRTGPGRNWKRDGVEYELGRYDQLGTKVKARNPDIEVVELPGLGHLPHIENSALFQEAFELGLK</sequence>
<dbReference type="PRINTS" id="PR00111">
    <property type="entry name" value="ABHYDROLASE"/>
</dbReference>
<dbReference type="SUPFAM" id="SSF53474">
    <property type="entry name" value="alpha/beta-Hydrolases"/>
    <property type="match status" value="1"/>
</dbReference>
<evidence type="ECO:0000313" key="3">
    <source>
        <dbReference type="Proteomes" id="UP000551616"/>
    </source>
</evidence>
<keyword evidence="3" id="KW-1185">Reference proteome</keyword>
<dbReference type="InterPro" id="IPR029058">
    <property type="entry name" value="AB_hydrolase_fold"/>
</dbReference>
<dbReference type="GO" id="GO:0070205">
    <property type="term" value="F:2-succinyl-6-hydroxy-2,4-cyclohexadiene-1-carboxylate synthase activity"/>
    <property type="evidence" value="ECO:0007669"/>
    <property type="project" value="UniProtKB-EC"/>
</dbReference>
<organism evidence="2 3">
    <name type="scientific">Bremerella alba</name>
    <dbReference type="NCBI Taxonomy" id="980252"/>
    <lineage>
        <taxon>Bacteria</taxon>
        <taxon>Pseudomonadati</taxon>
        <taxon>Planctomycetota</taxon>
        <taxon>Planctomycetia</taxon>
        <taxon>Pirellulales</taxon>
        <taxon>Pirellulaceae</taxon>
        <taxon>Bremerella</taxon>
    </lineage>
</organism>
<evidence type="ECO:0000259" key="1">
    <source>
        <dbReference type="Pfam" id="PF00561"/>
    </source>
</evidence>
<dbReference type="Proteomes" id="UP000551616">
    <property type="component" value="Unassembled WGS sequence"/>
</dbReference>
<dbReference type="PANTHER" id="PTHR43798:SF33">
    <property type="entry name" value="HYDROLASE, PUTATIVE (AFU_ORTHOLOGUE AFUA_2G14860)-RELATED"/>
    <property type="match status" value="1"/>
</dbReference>
<proteinExistence type="predicted"/>
<dbReference type="EMBL" id="JABRWO010000002">
    <property type="protein sequence ID" value="MBA2113938.1"/>
    <property type="molecule type" value="Genomic_DNA"/>
</dbReference>
<gene>
    <name evidence="2" type="primary">menH</name>
    <name evidence="2" type="ORF">HOV93_10910</name>
</gene>
<comment type="caution">
    <text evidence="2">The sequence shown here is derived from an EMBL/GenBank/DDBJ whole genome shotgun (WGS) entry which is preliminary data.</text>
</comment>
<dbReference type="InterPro" id="IPR000073">
    <property type="entry name" value="AB_hydrolase_1"/>
</dbReference>
<dbReference type="InterPro" id="IPR050266">
    <property type="entry name" value="AB_hydrolase_sf"/>
</dbReference>
<protein>
    <submittedName>
        <fullName evidence="2">2-succinyl-6-hydroxy-2, 4-cyclohexadiene-1-carboxylate synthase</fullName>
        <ecNumber evidence="2">4.2.99.20</ecNumber>
    </submittedName>
</protein>
<dbReference type="AlphaFoldDB" id="A0A7V8V2W5"/>
<dbReference type="Gene3D" id="3.40.50.1820">
    <property type="entry name" value="alpha/beta hydrolase"/>
    <property type="match status" value="1"/>
</dbReference>
<dbReference type="GO" id="GO:0016020">
    <property type="term" value="C:membrane"/>
    <property type="evidence" value="ECO:0007669"/>
    <property type="project" value="TreeGrafter"/>
</dbReference>
<reference evidence="2 3" key="1">
    <citation type="submission" date="2020-05" db="EMBL/GenBank/DDBJ databases">
        <title>Bremerella alba sp. nov., a novel planctomycete isolated from the surface of the macroalga Fucus spiralis.</title>
        <authorList>
            <person name="Godinho O."/>
            <person name="Botelho R."/>
            <person name="Albuquerque L."/>
            <person name="Wiegand S."/>
            <person name="Da Costa M.S."/>
            <person name="Lobo-Da-Cunha A."/>
            <person name="Jogler C."/>
            <person name="Lage O.M."/>
        </authorList>
    </citation>
    <scope>NUCLEOTIDE SEQUENCE [LARGE SCALE GENOMIC DNA]</scope>
    <source>
        <strain evidence="2 3">FF15</strain>
    </source>
</reference>
<keyword evidence="2" id="KW-0456">Lyase</keyword>
<dbReference type="PANTHER" id="PTHR43798">
    <property type="entry name" value="MONOACYLGLYCEROL LIPASE"/>
    <property type="match status" value="1"/>
</dbReference>
<accession>A0A7V8V2W5</accession>
<dbReference type="GO" id="GO:0047372">
    <property type="term" value="F:monoacylglycerol lipase activity"/>
    <property type="evidence" value="ECO:0007669"/>
    <property type="project" value="TreeGrafter"/>
</dbReference>
<dbReference type="Pfam" id="PF00561">
    <property type="entry name" value="Abhydrolase_1"/>
    <property type="match status" value="1"/>
</dbReference>
<name>A0A7V8V2W5_9BACT</name>
<dbReference type="GO" id="GO:0046464">
    <property type="term" value="P:acylglycerol catabolic process"/>
    <property type="evidence" value="ECO:0007669"/>
    <property type="project" value="TreeGrafter"/>
</dbReference>
<feature type="domain" description="AB hydrolase-1" evidence="1">
    <location>
        <begin position="82"/>
        <end position="242"/>
    </location>
</feature>